<comment type="caution">
    <text evidence="11">The sequence shown here is derived from an EMBL/GenBank/DDBJ whole genome shotgun (WGS) entry which is preliminary data.</text>
</comment>
<keyword evidence="6" id="KW-0677">Repeat</keyword>
<evidence type="ECO:0000313" key="11">
    <source>
        <dbReference type="EMBL" id="OGI47000.1"/>
    </source>
</evidence>
<evidence type="ECO:0000256" key="5">
    <source>
        <dbReference type="ARBA" id="ARBA00022729"/>
    </source>
</evidence>
<keyword evidence="3 9" id="KW-0349">Heme</keyword>
<dbReference type="PANTHER" id="PTHR35008:SF8">
    <property type="entry name" value="ALCOHOL DEHYDROGENASE CYTOCHROME C SUBUNIT"/>
    <property type="match status" value="1"/>
</dbReference>
<dbReference type="Proteomes" id="UP000178885">
    <property type="component" value="Unassembled WGS sequence"/>
</dbReference>
<evidence type="ECO:0000256" key="7">
    <source>
        <dbReference type="ARBA" id="ARBA00023004"/>
    </source>
</evidence>
<dbReference type="AlphaFoldDB" id="A0A1F6TPG2"/>
<dbReference type="PROSITE" id="PS51007">
    <property type="entry name" value="CYTC"/>
    <property type="match status" value="2"/>
</dbReference>
<comment type="subcellular location">
    <subcellularLocation>
        <location evidence="1">Cell membrane</location>
    </subcellularLocation>
</comment>
<evidence type="ECO:0000256" key="3">
    <source>
        <dbReference type="ARBA" id="ARBA00022617"/>
    </source>
</evidence>
<dbReference type="SUPFAM" id="SSF46626">
    <property type="entry name" value="Cytochrome c"/>
    <property type="match status" value="2"/>
</dbReference>
<dbReference type="GO" id="GO:0020037">
    <property type="term" value="F:heme binding"/>
    <property type="evidence" value="ECO:0007669"/>
    <property type="project" value="InterPro"/>
</dbReference>
<dbReference type="GO" id="GO:0016614">
    <property type="term" value="F:oxidoreductase activity, acting on CH-OH group of donors"/>
    <property type="evidence" value="ECO:0007669"/>
    <property type="project" value="InterPro"/>
</dbReference>
<feature type="domain" description="Cytochrome c" evidence="10">
    <location>
        <begin position="13"/>
        <end position="118"/>
    </location>
</feature>
<dbReference type="PANTHER" id="PTHR35008">
    <property type="entry name" value="BLL4482 PROTEIN-RELATED"/>
    <property type="match status" value="1"/>
</dbReference>
<keyword evidence="8" id="KW-0472">Membrane</keyword>
<feature type="domain" description="Cytochrome c" evidence="10">
    <location>
        <begin position="160"/>
        <end position="271"/>
    </location>
</feature>
<dbReference type="InterPro" id="IPR009056">
    <property type="entry name" value="Cyt_c-like_dom"/>
</dbReference>
<keyword evidence="2" id="KW-1003">Cell membrane</keyword>
<evidence type="ECO:0000256" key="9">
    <source>
        <dbReference type="PROSITE-ProRule" id="PRU00433"/>
    </source>
</evidence>
<dbReference type="GO" id="GO:0005886">
    <property type="term" value="C:plasma membrane"/>
    <property type="evidence" value="ECO:0007669"/>
    <property type="project" value="UniProtKB-SubCell"/>
</dbReference>
<evidence type="ECO:0000256" key="4">
    <source>
        <dbReference type="ARBA" id="ARBA00022723"/>
    </source>
</evidence>
<keyword evidence="7 9" id="KW-0408">Iron</keyword>
<evidence type="ECO:0000256" key="8">
    <source>
        <dbReference type="ARBA" id="ARBA00023136"/>
    </source>
</evidence>
<dbReference type="Gene3D" id="1.10.760.10">
    <property type="entry name" value="Cytochrome c-like domain"/>
    <property type="match status" value="1"/>
</dbReference>
<gene>
    <name evidence="11" type="ORF">A2151_04655</name>
</gene>
<dbReference type="InterPro" id="IPR014353">
    <property type="entry name" value="Membr-bd_ADH_cyt_c"/>
</dbReference>
<dbReference type="Pfam" id="PF00034">
    <property type="entry name" value="Cytochrom_C"/>
    <property type="match status" value="1"/>
</dbReference>
<reference evidence="11 12" key="1">
    <citation type="journal article" date="2016" name="Nat. Commun.">
        <title>Thousands of microbial genomes shed light on interconnected biogeochemical processes in an aquifer system.</title>
        <authorList>
            <person name="Anantharaman K."/>
            <person name="Brown C.T."/>
            <person name="Hug L.A."/>
            <person name="Sharon I."/>
            <person name="Castelle C.J."/>
            <person name="Probst A.J."/>
            <person name="Thomas B.C."/>
            <person name="Singh A."/>
            <person name="Wilkins M.J."/>
            <person name="Karaoz U."/>
            <person name="Brodie E.L."/>
            <person name="Williams K.H."/>
            <person name="Hubbard S.S."/>
            <person name="Banfield J.F."/>
        </authorList>
    </citation>
    <scope>NUCLEOTIDE SEQUENCE [LARGE SCALE GENOMIC DNA]</scope>
</reference>
<evidence type="ECO:0000256" key="2">
    <source>
        <dbReference type="ARBA" id="ARBA00022475"/>
    </source>
</evidence>
<protein>
    <submittedName>
        <fullName evidence="11">Cytochrome C</fullName>
    </submittedName>
</protein>
<keyword evidence="5" id="KW-0732">Signal</keyword>
<dbReference type="InterPro" id="IPR036909">
    <property type="entry name" value="Cyt_c-like_dom_sf"/>
</dbReference>
<dbReference type="GO" id="GO:0009055">
    <property type="term" value="F:electron transfer activity"/>
    <property type="evidence" value="ECO:0007669"/>
    <property type="project" value="InterPro"/>
</dbReference>
<keyword evidence="4 9" id="KW-0479">Metal-binding</keyword>
<organism evidence="11 12">
    <name type="scientific">Candidatus Muproteobacteria bacterium RBG_16_65_34</name>
    <dbReference type="NCBI Taxonomy" id="1817760"/>
    <lineage>
        <taxon>Bacteria</taxon>
        <taxon>Pseudomonadati</taxon>
        <taxon>Pseudomonadota</taxon>
        <taxon>Candidatus Muproteobacteria</taxon>
    </lineage>
</organism>
<evidence type="ECO:0000313" key="12">
    <source>
        <dbReference type="Proteomes" id="UP000178885"/>
    </source>
</evidence>
<evidence type="ECO:0000256" key="1">
    <source>
        <dbReference type="ARBA" id="ARBA00004236"/>
    </source>
</evidence>
<proteinExistence type="predicted"/>
<dbReference type="InterPro" id="IPR051459">
    <property type="entry name" value="Cytochrome_c-type_DH"/>
</dbReference>
<evidence type="ECO:0000256" key="6">
    <source>
        <dbReference type="ARBA" id="ARBA00022737"/>
    </source>
</evidence>
<name>A0A1F6TPG2_9PROT</name>
<evidence type="ECO:0000259" key="10">
    <source>
        <dbReference type="PROSITE" id="PS51007"/>
    </source>
</evidence>
<accession>A0A1F6TPG2</accession>
<dbReference type="STRING" id="1817760.A2151_04655"/>
<dbReference type="EMBL" id="MFSU01000068">
    <property type="protein sequence ID" value="OGI47000.1"/>
    <property type="molecule type" value="Genomic_DNA"/>
</dbReference>
<dbReference type="GO" id="GO:0005506">
    <property type="term" value="F:iron ion binding"/>
    <property type="evidence" value="ECO:0007669"/>
    <property type="project" value="InterPro"/>
</dbReference>
<dbReference type="PIRSF" id="PIRSF000018">
    <property type="entry name" value="Mb_ADH_cyt_c"/>
    <property type="match status" value="1"/>
</dbReference>
<sequence length="288" mass="32263">MLCVAPATGAAQDLRKHGEYLFRAAGCATCHTNEKNRGAPLAGGRALKTPFGVFYTPNITPDPETGIGRWSEADFTRALRAGVSPEGQHYYPAFPYPSYARMRDEDVRVLWAYLSKAKPVRRANKPHELLWFVRYRPLLGFWKALFFRPGPYQSRSDRTEIWNRGAYLANAVGHCGECHTPRNLLGGMKERMAMAGTRAGPEGDPIPNITPHKTSGIGRWRESDLMEYFDSGMMPDGDFAGDIMAEVVDNSLRHLTQDDRRAIAGYILSLPPVDNPVRKEKKNTDSDF</sequence>